<dbReference type="EMBL" id="SNXC01000009">
    <property type="protein sequence ID" value="TDO99526.1"/>
    <property type="molecule type" value="Genomic_DNA"/>
</dbReference>
<feature type="domain" description="Lipopolysaccharide assembly protein A" evidence="6">
    <location>
        <begin position="28"/>
        <end position="90"/>
    </location>
</feature>
<dbReference type="GO" id="GO:0005886">
    <property type="term" value="C:plasma membrane"/>
    <property type="evidence" value="ECO:0007669"/>
    <property type="project" value="InterPro"/>
</dbReference>
<organism evidence="7 8">
    <name type="scientific">Marinomonas balearica</name>
    <dbReference type="NCBI Taxonomy" id="491947"/>
    <lineage>
        <taxon>Bacteria</taxon>
        <taxon>Pseudomonadati</taxon>
        <taxon>Pseudomonadota</taxon>
        <taxon>Gammaproteobacteria</taxon>
        <taxon>Oceanospirillales</taxon>
        <taxon>Oceanospirillaceae</taxon>
        <taxon>Marinomonas</taxon>
    </lineage>
</organism>
<evidence type="ECO:0000259" key="6">
    <source>
        <dbReference type="Pfam" id="PF06305"/>
    </source>
</evidence>
<comment type="caution">
    <text evidence="7">The sequence shown here is derived from an EMBL/GenBank/DDBJ whole genome shotgun (WGS) entry which is preliminary data.</text>
</comment>
<keyword evidence="1" id="KW-1003">Cell membrane</keyword>
<reference evidence="7 8" key="1">
    <citation type="submission" date="2019-03" db="EMBL/GenBank/DDBJ databases">
        <title>Genomic Encyclopedia of Type Strains, Phase III (KMG-III): the genomes of soil and plant-associated and newly described type strains.</title>
        <authorList>
            <person name="Whitman W."/>
        </authorList>
    </citation>
    <scope>NUCLEOTIDE SEQUENCE [LARGE SCALE GENOMIC DNA]</scope>
    <source>
        <strain evidence="7 8">CECT 7378</strain>
    </source>
</reference>
<dbReference type="Pfam" id="PF06305">
    <property type="entry name" value="LapA_dom"/>
    <property type="match status" value="1"/>
</dbReference>
<keyword evidence="3 5" id="KW-1133">Transmembrane helix</keyword>
<evidence type="ECO:0000256" key="1">
    <source>
        <dbReference type="ARBA" id="ARBA00022475"/>
    </source>
</evidence>
<evidence type="ECO:0000256" key="4">
    <source>
        <dbReference type="ARBA" id="ARBA00023136"/>
    </source>
</evidence>
<protein>
    <submittedName>
        <fullName evidence="7">Uncharacterized protein DUF1049</fullName>
    </submittedName>
</protein>
<proteinExistence type="predicted"/>
<gene>
    <name evidence="7" type="ORF">DFP79_0509</name>
</gene>
<evidence type="ECO:0000256" key="5">
    <source>
        <dbReference type="SAM" id="Phobius"/>
    </source>
</evidence>
<accession>A0A4R6MDP4</accession>
<evidence type="ECO:0000256" key="2">
    <source>
        <dbReference type="ARBA" id="ARBA00022692"/>
    </source>
</evidence>
<keyword evidence="4 5" id="KW-0472">Membrane</keyword>
<feature type="transmembrane region" description="Helical" evidence="5">
    <location>
        <begin position="46"/>
        <end position="70"/>
    </location>
</feature>
<dbReference type="InterPro" id="IPR010445">
    <property type="entry name" value="LapA_dom"/>
</dbReference>
<dbReference type="RefSeq" id="WP_133502379.1">
    <property type="nucleotide sequence ID" value="NZ_SNXC01000009.1"/>
</dbReference>
<sequence>MLKWLKRVLLAALLIIFLVVGVFFSIRNPQLITLDLVIWHAPELSIALYLILAFAAGAAVTLLASSVTLIRSDRQIKLLSKKLEKNRSELDSLRKASLTKELAESKE</sequence>
<keyword evidence="2 5" id="KW-0812">Transmembrane</keyword>
<evidence type="ECO:0000313" key="8">
    <source>
        <dbReference type="Proteomes" id="UP000294656"/>
    </source>
</evidence>
<evidence type="ECO:0000313" key="7">
    <source>
        <dbReference type="EMBL" id="TDO99526.1"/>
    </source>
</evidence>
<dbReference type="OrthoDB" id="6106939at2"/>
<dbReference type="AlphaFoldDB" id="A0A4R6MDP4"/>
<keyword evidence="8" id="KW-1185">Reference proteome</keyword>
<feature type="transmembrane region" description="Helical" evidence="5">
    <location>
        <begin position="7"/>
        <end position="26"/>
    </location>
</feature>
<evidence type="ECO:0000256" key="3">
    <source>
        <dbReference type="ARBA" id="ARBA00022989"/>
    </source>
</evidence>
<name>A0A4R6MDP4_9GAMM</name>
<dbReference type="Proteomes" id="UP000294656">
    <property type="component" value="Unassembled WGS sequence"/>
</dbReference>